<keyword evidence="10" id="KW-1185">Reference proteome</keyword>
<keyword evidence="9" id="KW-0489">Methyltransferase</keyword>
<feature type="region of interest" description="Disordered" evidence="7">
    <location>
        <begin position="320"/>
        <end position="342"/>
    </location>
</feature>
<feature type="compositionally biased region" description="Low complexity" evidence="7">
    <location>
        <begin position="43"/>
        <end position="85"/>
    </location>
</feature>
<feature type="compositionally biased region" description="Basic residues" evidence="7">
    <location>
        <begin position="169"/>
        <end position="178"/>
    </location>
</feature>
<dbReference type="GO" id="GO:0008270">
    <property type="term" value="F:zinc ion binding"/>
    <property type="evidence" value="ECO:0007669"/>
    <property type="project" value="UniProtKB-KW"/>
</dbReference>
<accession>U4LXZ1</accession>
<dbReference type="GO" id="GO:0003682">
    <property type="term" value="F:chromatin binding"/>
    <property type="evidence" value="ECO:0007669"/>
    <property type="project" value="TreeGrafter"/>
</dbReference>
<dbReference type="Gene3D" id="3.30.40.10">
    <property type="entry name" value="Zinc/RING finger domain, C3HC4 (zinc finger)"/>
    <property type="match status" value="1"/>
</dbReference>
<dbReference type="PROSITE" id="PS01359">
    <property type="entry name" value="ZF_PHD_1"/>
    <property type="match status" value="1"/>
</dbReference>
<dbReference type="AlphaFoldDB" id="U4LXZ1"/>
<organism evidence="9 10">
    <name type="scientific">Pyronema omphalodes (strain CBS 100304)</name>
    <name type="common">Pyronema confluens</name>
    <dbReference type="NCBI Taxonomy" id="1076935"/>
    <lineage>
        <taxon>Eukaryota</taxon>
        <taxon>Fungi</taxon>
        <taxon>Dikarya</taxon>
        <taxon>Ascomycota</taxon>
        <taxon>Pezizomycotina</taxon>
        <taxon>Pezizomycetes</taxon>
        <taxon>Pezizales</taxon>
        <taxon>Pyronemataceae</taxon>
        <taxon>Pyronema</taxon>
    </lineage>
</organism>
<gene>
    <name evidence="9" type="ORF">PCON_04173</name>
</gene>
<dbReference type="PROSITE" id="PS50016">
    <property type="entry name" value="ZF_PHD_2"/>
    <property type="match status" value="1"/>
</dbReference>
<keyword evidence="9" id="KW-0808">Transferase</keyword>
<dbReference type="PANTHER" id="PTHR12628">
    <property type="entry name" value="POLYCOMB-LIKE TRANSCRIPTION FACTOR"/>
    <property type="match status" value="1"/>
</dbReference>
<keyword evidence="2" id="KW-0479">Metal-binding</keyword>
<sequence length="484" mass="53764">MTEDFEQNMAANDPELLIRQQLAPQVSMAPQDLPPELALQQWHHQQQVPQQQQIMPQQQPQQYQQITSPSQQLFQQQLQAQQAVMAPPPPPQQVADIAPMAHIDTTHTPTPTISEAPTPAPKTSRSARPKPATKPPARKPGRRKSSVVIKDDSDGSMSEEFTMEGIKTKSGRKVHRPTHFNPAQKTPSRRRGPYRRNYDARICKLCQRGHSPQSNMIVFCDGCNTPYHQLCHDPPIDDLVIQVESAEWFCAGCAKSREQRPLTMGLTGQSLSDEEKRMYLASLPMSSLVELVFFAEKQHPDLPIYDPQTKEIVAAQKAARAKDTTPGGTEEVATEEGDGQGPNWEEMIVRAITAQDIGKGVQPKWIFEWISQNFPALEGRDVRAEAQSTLQATLRKERLLREGHAYRLNPAWVGSPTFAKPQLEPGHLPPGGGIKLPLETEEEGAASMLCDDDSIGFSHLWGDAIQLSGGVEDSLMMDGIMATH</sequence>
<dbReference type="OrthoDB" id="5863171at2759"/>
<dbReference type="GO" id="GO:0008168">
    <property type="term" value="F:methyltransferase activity"/>
    <property type="evidence" value="ECO:0007669"/>
    <property type="project" value="UniProtKB-KW"/>
</dbReference>
<evidence type="ECO:0000313" key="10">
    <source>
        <dbReference type="Proteomes" id="UP000018144"/>
    </source>
</evidence>
<dbReference type="eggNOG" id="KOG4323">
    <property type="taxonomic scope" value="Eukaryota"/>
</dbReference>
<dbReference type="InterPro" id="IPR011011">
    <property type="entry name" value="Znf_FYVE_PHD"/>
</dbReference>
<dbReference type="GO" id="GO:0003677">
    <property type="term" value="F:DNA binding"/>
    <property type="evidence" value="ECO:0007669"/>
    <property type="project" value="TreeGrafter"/>
</dbReference>
<dbReference type="SUPFAM" id="SSF46785">
    <property type="entry name" value="Winged helix' DNA-binding domain"/>
    <property type="match status" value="1"/>
</dbReference>
<dbReference type="GO" id="GO:0045814">
    <property type="term" value="P:negative regulation of gene expression, epigenetic"/>
    <property type="evidence" value="ECO:0007669"/>
    <property type="project" value="TreeGrafter"/>
</dbReference>
<protein>
    <submittedName>
        <fullName evidence="9">Similar to SWM histone demethylase complex subunit phf1 acc. no. P87233</fullName>
    </submittedName>
</protein>
<dbReference type="InterPro" id="IPR001965">
    <property type="entry name" value="Znf_PHD"/>
</dbReference>
<dbReference type="SUPFAM" id="SSF57903">
    <property type="entry name" value="FYVE/PHD zinc finger"/>
    <property type="match status" value="1"/>
</dbReference>
<dbReference type="InterPro" id="IPR019786">
    <property type="entry name" value="Zinc_finger_PHD-type_CS"/>
</dbReference>
<dbReference type="STRING" id="1076935.U4LXZ1"/>
<reference evidence="9 10" key="1">
    <citation type="journal article" date="2013" name="PLoS Genet.">
        <title>The genome and development-dependent transcriptomes of Pyronema confluens: a window into fungal evolution.</title>
        <authorList>
            <person name="Traeger S."/>
            <person name="Altegoer F."/>
            <person name="Freitag M."/>
            <person name="Gabaldon T."/>
            <person name="Kempken F."/>
            <person name="Kumar A."/>
            <person name="Marcet-Houben M."/>
            <person name="Poggeler S."/>
            <person name="Stajich J.E."/>
            <person name="Nowrousian M."/>
        </authorList>
    </citation>
    <scope>NUCLEOTIDE SEQUENCE [LARGE SCALE GENOMIC DNA]</scope>
    <source>
        <strain evidence="10">CBS 100304</strain>
        <tissue evidence="9">Vegetative mycelium</tissue>
    </source>
</reference>
<feature type="compositionally biased region" description="Low complexity" evidence="7">
    <location>
        <begin position="93"/>
        <end position="113"/>
    </location>
</feature>
<dbReference type="InterPro" id="IPR013083">
    <property type="entry name" value="Znf_RING/FYVE/PHD"/>
</dbReference>
<dbReference type="PANTHER" id="PTHR12628:SF10">
    <property type="entry name" value="HOMEOBOX DOMAIN-CONTAINING PROTEIN"/>
    <property type="match status" value="1"/>
</dbReference>
<feature type="domain" description="PHD-type" evidence="8">
    <location>
        <begin position="200"/>
        <end position="256"/>
    </location>
</feature>
<dbReference type="Pfam" id="PF00628">
    <property type="entry name" value="PHD"/>
    <property type="match status" value="1"/>
</dbReference>
<evidence type="ECO:0000256" key="7">
    <source>
        <dbReference type="SAM" id="MobiDB-lite"/>
    </source>
</evidence>
<feature type="region of interest" description="Disordered" evidence="7">
    <location>
        <begin position="43"/>
        <end position="193"/>
    </location>
</feature>
<proteinExistence type="predicted"/>
<evidence type="ECO:0000256" key="4">
    <source>
        <dbReference type="ARBA" id="ARBA00022833"/>
    </source>
</evidence>
<keyword evidence="4" id="KW-0862">Zinc</keyword>
<evidence type="ECO:0000313" key="9">
    <source>
        <dbReference type="EMBL" id="CCX34678.1"/>
    </source>
</evidence>
<evidence type="ECO:0000259" key="8">
    <source>
        <dbReference type="PROSITE" id="PS50016"/>
    </source>
</evidence>
<evidence type="ECO:0000256" key="3">
    <source>
        <dbReference type="ARBA" id="ARBA00022771"/>
    </source>
</evidence>
<keyword evidence="3 6" id="KW-0863">Zinc-finger</keyword>
<dbReference type="InterPro" id="IPR036390">
    <property type="entry name" value="WH_DNA-bd_sf"/>
</dbReference>
<evidence type="ECO:0000256" key="2">
    <source>
        <dbReference type="ARBA" id="ARBA00022723"/>
    </source>
</evidence>
<evidence type="ECO:0000256" key="5">
    <source>
        <dbReference type="ARBA" id="ARBA00023242"/>
    </source>
</evidence>
<name>U4LXZ1_PYROM</name>
<dbReference type="EMBL" id="HF936600">
    <property type="protein sequence ID" value="CCX34678.1"/>
    <property type="molecule type" value="Genomic_DNA"/>
</dbReference>
<dbReference type="SMART" id="SM00249">
    <property type="entry name" value="PHD"/>
    <property type="match status" value="1"/>
</dbReference>
<comment type="subcellular location">
    <subcellularLocation>
        <location evidence="1">Nucleus</location>
    </subcellularLocation>
</comment>
<evidence type="ECO:0000256" key="1">
    <source>
        <dbReference type="ARBA" id="ARBA00004123"/>
    </source>
</evidence>
<dbReference type="CDD" id="cd15502">
    <property type="entry name" value="PHD_Phf1p_Phf2p_like"/>
    <property type="match status" value="1"/>
</dbReference>
<dbReference type="GO" id="GO:0032259">
    <property type="term" value="P:methylation"/>
    <property type="evidence" value="ECO:0007669"/>
    <property type="project" value="UniProtKB-KW"/>
</dbReference>
<evidence type="ECO:0000256" key="6">
    <source>
        <dbReference type="PROSITE-ProRule" id="PRU00146"/>
    </source>
</evidence>
<feature type="compositionally biased region" description="Basic residues" evidence="7">
    <location>
        <begin position="136"/>
        <end position="145"/>
    </location>
</feature>
<dbReference type="Proteomes" id="UP000018144">
    <property type="component" value="Unassembled WGS sequence"/>
</dbReference>
<dbReference type="GO" id="GO:0005634">
    <property type="term" value="C:nucleus"/>
    <property type="evidence" value="ECO:0007669"/>
    <property type="project" value="UniProtKB-SubCell"/>
</dbReference>
<dbReference type="InterPro" id="IPR019787">
    <property type="entry name" value="Znf_PHD-finger"/>
</dbReference>
<keyword evidence="5" id="KW-0539">Nucleus</keyword>